<dbReference type="PANTHER" id="PTHR15572">
    <property type="entry name" value="GLIOMA TUMOR SUPPRESSOR CANDIDATE REGION GENE 1"/>
    <property type="match status" value="1"/>
</dbReference>
<protein>
    <recommendedName>
        <fullName evidence="3">GLTSCR protein conserved domain-containing protein</fullName>
    </recommendedName>
</protein>
<feature type="region of interest" description="Disordered" evidence="1">
    <location>
        <begin position="1128"/>
        <end position="1178"/>
    </location>
</feature>
<feature type="domain" description="GLTSCR protein conserved" evidence="3">
    <location>
        <begin position="1524"/>
        <end position="1623"/>
    </location>
</feature>
<dbReference type="PANTHER" id="PTHR15572:SF0">
    <property type="entry name" value="GLUTAMINE-RICH PROTEIN-RELATED"/>
    <property type="match status" value="1"/>
</dbReference>
<dbReference type="EMBL" id="WIXP02000013">
    <property type="protein sequence ID" value="KAF6200917.1"/>
    <property type="molecule type" value="Genomic_DNA"/>
</dbReference>
<feature type="compositionally biased region" description="Low complexity" evidence="1">
    <location>
        <begin position="240"/>
        <end position="249"/>
    </location>
</feature>
<feature type="region of interest" description="Disordered" evidence="1">
    <location>
        <begin position="226"/>
        <end position="249"/>
    </location>
</feature>
<dbReference type="Pfam" id="PF15249">
    <property type="entry name" value="GLTSCR1"/>
    <property type="match status" value="1"/>
</dbReference>
<evidence type="ECO:0000256" key="2">
    <source>
        <dbReference type="SAM" id="SignalP"/>
    </source>
</evidence>
<comment type="caution">
    <text evidence="4">The sequence shown here is derived from an EMBL/GenBank/DDBJ whole genome shotgun (WGS) entry which is preliminary data.</text>
</comment>
<feature type="compositionally biased region" description="Low complexity" evidence="1">
    <location>
        <begin position="1406"/>
        <end position="1436"/>
    </location>
</feature>
<feature type="chain" id="PRO_5035819544" description="GLTSCR protein conserved domain-containing protein" evidence="2">
    <location>
        <begin position="29"/>
        <end position="1703"/>
    </location>
</feature>
<feature type="compositionally biased region" description="Polar residues" evidence="1">
    <location>
        <begin position="1374"/>
        <end position="1384"/>
    </location>
</feature>
<feature type="compositionally biased region" description="Low complexity" evidence="1">
    <location>
        <begin position="1200"/>
        <end position="1215"/>
    </location>
</feature>
<evidence type="ECO:0000256" key="1">
    <source>
        <dbReference type="SAM" id="MobiDB-lite"/>
    </source>
</evidence>
<feature type="compositionally biased region" description="Polar residues" evidence="1">
    <location>
        <begin position="1392"/>
        <end position="1405"/>
    </location>
</feature>
<evidence type="ECO:0000259" key="3">
    <source>
        <dbReference type="Pfam" id="PF15249"/>
    </source>
</evidence>
<feature type="compositionally biased region" description="Low complexity" evidence="1">
    <location>
        <begin position="1634"/>
        <end position="1650"/>
    </location>
</feature>
<feature type="compositionally biased region" description="Pro residues" evidence="1">
    <location>
        <begin position="1153"/>
        <end position="1166"/>
    </location>
</feature>
<sequence>MIFLALNDVLGFEITSILLASLTGPAEARLPAGSLLLTPQQLQQLQRLQAAQEQVGGALTFTLQQTGGGGGSPQLLLAPQGFITAGAGQQPSAEHILHASSQQIGTTSIQHVLQSSISHHVRQASILQSSLHQIPTAQVGSGDLRTTLDKGASSTPSSPFSPRSLTPSPSPTQHRTVVTPQPQVVVSSHQSHPTVLQFIQHQATTRNTGTLGTLMPSQVIKTKPPPQILPKPASGASPHTSSVTSVSTAKVSSQPTLAHTQTLAHPQAQALLLNQMLPNGAVLVQQQTSSGVQFILKSPPHQQQKTGLVLANGGLHQPQHVIVQGRTHQAHQVLRLVPGQMQLQQIQTSSGPTLIAVPANTQPAHRSTPSPQTHSQPTAIAIAHKKLKKKKKREDEQPPPQTHHRLDLANLIKISGIEDEDVISTTPASSASNIPSQVISSPLVKTTSPQPQPVHKPVQVHQTTPPPQHISAKQFNPSQLLAQLQSPAQAAGVTPSIAAAAQSQLAQLIADHGGQILQTNTSLSNNSAKETAFMQSLQTAVLQIQGASADGMVLRGIQNPGGSVVVNAAGTATSNIRRAPVVMAPASQQNGVRLVADLNGTLQQASSSLTEHNRLIVSSLAPAVLEQNRVQIVTGVPTSSALSLEQQQNRLIVSHGTPNAMLTQQGRVLVSAGSLEQHQNRVQIVTSNSSAVSSFTEQNRVIVSNVPNHLSLDQQNRLQFMSTGLQNSLMGEQNRVIVSGVQGNMSLSEQNRVQIVAGTQSSGMAVEQNRVIMSGVQSSLTEQQNRLQIVSGVPNSANTLSLSEQNRVHIVSNMPNSNILSEKQNLVHIVNSNISLSEEQNRVQIVTSVGSQMPEQSRLHFVNSIPTSNSISMSEQNRVQLVTNVPVSNSFTLSDNVQLVTSLPNSVAEQNRIHFSSMSHSNSLNVPNHQNQQVHMVTSMPNITDSKVQVVTSLPSHTPVFSTAEQPQQSNKVHFAFKNHTTAPLEQKRSIITNYHNDHSNIQHSNVQVVSALVNSDKDKFISQHHQQPQQQFVKPELRVISGCISGKEKELRIEERDDGSKVMAAAALDQNIALCSGGVGSLSDGAQSRVQYVTSSQDQDSRVHVVGANNHHTSVISQGNQVRTSVVYSHEVSPKMAKSPGSGSSSFTSPINSPPPGAAPPPSPAAPTTFNNRPNLTVVTGPPRPIEQKQDLNSLVAVSTTSKTAQTSTAQTNTPRRTYDNPFLDSIAQAHPSLVINKSSPPQASKIIKAKKPVKKAALVKPMMAEDRTKVVDKDDPPNLVPINNNDIGAPPPPPPSQVVSRVQTIQLTPQKQQQLKAIQAQVDALTANKFRSPAEQATLQRLVSEQRKILLGGKVVPTVPGQHAHGVAFVSSNAGVPSSTAPPQVRHTNHSTSQAPPQMQSRGVVTSSVEQQVQTPISMAPTVPQHTQQQQPTTIISMKQQQQHPHTATVQHVHQPPSHSTPLPTPPPPPQPQTTHAHKATSPIPTQHQVSTQTPQLPPPPPPPIFTRAKRAQLIEQQFQADRQGALAPDTHTPFTCKADAVKRLIRYHTLNEPVLSEKDLSKADEIFEQTARTLLDRKAHMYNKFAFLLLKESTRMEKTSELVLLNRLTKDEESSRNEQLVQAAQAAQQAVAAAQNPSSASASTSTSDLPSGVKRERDDPDALPGSSDSSKKHCPDDEEINAQVQSAIDSILNLQRKPPP</sequence>
<feature type="region of interest" description="Disordered" evidence="1">
    <location>
        <begin position="1374"/>
        <end position="1509"/>
    </location>
</feature>
<dbReference type="GO" id="GO:0045893">
    <property type="term" value="P:positive regulation of DNA-templated transcription"/>
    <property type="evidence" value="ECO:0007669"/>
    <property type="project" value="TreeGrafter"/>
</dbReference>
<keyword evidence="5" id="KW-1185">Reference proteome</keyword>
<evidence type="ECO:0000313" key="5">
    <source>
        <dbReference type="Proteomes" id="UP000466442"/>
    </source>
</evidence>
<feature type="compositionally biased region" description="Low complexity" evidence="1">
    <location>
        <begin position="153"/>
        <end position="178"/>
    </location>
</feature>
<dbReference type="Proteomes" id="UP000466442">
    <property type="component" value="Unassembled WGS sequence"/>
</dbReference>
<dbReference type="OrthoDB" id="2556847at2759"/>
<feature type="region of interest" description="Disordered" evidence="1">
    <location>
        <begin position="141"/>
        <end position="178"/>
    </location>
</feature>
<feature type="compositionally biased region" description="Polar residues" evidence="1">
    <location>
        <begin position="1485"/>
        <end position="1497"/>
    </location>
</feature>
<gene>
    <name evidence="4" type="ORF">GE061_005364</name>
</gene>
<keyword evidence="2" id="KW-0732">Signal</keyword>
<feature type="compositionally biased region" description="Low complexity" evidence="1">
    <location>
        <begin position="1135"/>
        <end position="1152"/>
    </location>
</feature>
<feature type="compositionally biased region" description="Pro residues" evidence="1">
    <location>
        <begin position="1498"/>
        <end position="1507"/>
    </location>
</feature>
<organism evidence="4 5">
    <name type="scientific">Apolygus lucorum</name>
    <name type="common">Small green plant bug</name>
    <name type="synonym">Lygocoris lucorum</name>
    <dbReference type="NCBI Taxonomy" id="248454"/>
    <lineage>
        <taxon>Eukaryota</taxon>
        <taxon>Metazoa</taxon>
        <taxon>Ecdysozoa</taxon>
        <taxon>Arthropoda</taxon>
        <taxon>Hexapoda</taxon>
        <taxon>Insecta</taxon>
        <taxon>Pterygota</taxon>
        <taxon>Neoptera</taxon>
        <taxon>Paraneoptera</taxon>
        <taxon>Hemiptera</taxon>
        <taxon>Heteroptera</taxon>
        <taxon>Panheteroptera</taxon>
        <taxon>Cimicomorpha</taxon>
        <taxon>Miridae</taxon>
        <taxon>Mirini</taxon>
        <taxon>Apolygus</taxon>
    </lineage>
</organism>
<evidence type="ECO:0000313" key="4">
    <source>
        <dbReference type="EMBL" id="KAF6200917.1"/>
    </source>
</evidence>
<feature type="region of interest" description="Disordered" evidence="1">
    <location>
        <begin position="1634"/>
        <end position="1683"/>
    </location>
</feature>
<feature type="compositionally biased region" description="Polar residues" evidence="1">
    <location>
        <begin position="1437"/>
        <end position="1454"/>
    </location>
</feature>
<dbReference type="InterPro" id="IPR052438">
    <property type="entry name" value="Chromatin_remod/trans_coact"/>
</dbReference>
<feature type="signal peptide" evidence="2">
    <location>
        <begin position="1"/>
        <end position="28"/>
    </location>
</feature>
<dbReference type="GO" id="GO:0016514">
    <property type="term" value="C:SWI/SNF complex"/>
    <property type="evidence" value="ECO:0007669"/>
    <property type="project" value="TreeGrafter"/>
</dbReference>
<dbReference type="InterPro" id="IPR015671">
    <property type="entry name" value="GSCR1_dom"/>
</dbReference>
<feature type="region of interest" description="Disordered" evidence="1">
    <location>
        <begin position="1200"/>
        <end position="1220"/>
    </location>
</feature>
<proteinExistence type="predicted"/>
<feature type="compositionally biased region" description="Polar residues" evidence="1">
    <location>
        <begin position="1169"/>
        <end position="1178"/>
    </location>
</feature>
<accession>A0A8S9WW22</accession>
<feature type="region of interest" description="Disordered" evidence="1">
    <location>
        <begin position="385"/>
        <end position="409"/>
    </location>
</feature>
<feature type="compositionally biased region" description="Pro residues" evidence="1">
    <location>
        <begin position="1465"/>
        <end position="1474"/>
    </location>
</feature>
<feature type="compositionally biased region" description="Low complexity" evidence="1">
    <location>
        <begin position="453"/>
        <end position="463"/>
    </location>
</feature>
<feature type="region of interest" description="Disordered" evidence="1">
    <location>
        <begin position="444"/>
        <end position="468"/>
    </location>
</feature>
<name>A0A8S9WW22_APOLU</name>
<reference evidence="4" key="1">
    <citation type="journal article" date="2021" name="Mol. Ecol. Resour.">
        <title>Apolygus lucorum genome provides insights into omnivorousness and mesophyll feeding.</title>
        <authorList>
            <person name="Liu Y."/>
            <person name="Liu H."/>
            <person name="Wang H."/>
            <person name="Huang T."/>
            <person name="Liu B."/>
            <person name="Yang B."/>
            <person name="Yin L."/>
            <person name="Li B."/>
            <person name="Zhang Y."/>
            <person name="Zhang S."/>
            <person name="Jiang F."/>
            <person name="Zhang X."/>
            <person name="Ren Y."/>
            <person name="Wang B."/>
            <person name="Wang S."/>
            <person name="Lu Y."/>
            <person name="Wu K."/>
            <person name="Fan W."/>
            <person name="Wang G."/>
        </authorList>
    </citation>
    <scope>NUCLEOTIDE SEQUENCE</scope>
    <source>
        <strain evidence="4">12Hb</strain>
    </source>
</reference>